<protein>
    <submittedName>
        <fullName evidence="2">Glycosyltransferase family 2 protein</fullName>
    </submittedName>
</protein>
<sequence>MTEVIDFLSNIFSKIMEYIVVAFFWLTDFLAGLLVKTGLVEKEADAIVVSIITMFIIFLIIMARFLGSKYKGYKS</sequence>
<dbReference type="RefSeq" id="WP_058951395.1">
    <property type="nucleotide sequence ID" value="NZ_BBXV01000080.1"/>
</dbReference>
<keyword evidence="1" id="KW-1133">Transmembrane helix</keyword>
<keyword evidence="1" id="KW-0812">Transmembrane</keyword>
<gene>
    <name evidence="2" type="ORF">OPHB3_3893</name>
</gene>
<keyword evidence="1" id="KW-0472">Membrane</keyword>
<comment type="caution">
    <text evidence="2">The sequence shown here is derived from an EMBL/GenBank/DDBJ whole genome shotgun (WGS) entry which is preliminary data.</text>
</comment>
<dbReference type="GO" id="GO:0016740">
    <property type="term" value="F:transferase activity"/>
    <property type="evidence" value="ECO:0007669"/>
    <property type="project" value="UniProtKB-KW"/>
</dbReference>
<dbReference type="Proteomes" id="UP000052946">
    <property type="component" value="Unassembled WGS sequence"/>
</dbReference>
<proteinExistence type="predicted"/>
<feature type="transmembrane region" description="Helical" evidence="1">
    <location>
        <begin position="15"/>
        <end position="35"/>
    </location>
</feature>
<name>A0A0U9HIV8_9BACI</name>
<dbReference type="EMBL" id="BBXV01000080">
    <property type="protein sequence ID" value="GAQ19908.1"/>
    <property type="molecule type" value="Genomic_DNA"/>
</dbReference>
<feature type="transmembrane region" description="Helical" evidence="1">
    <location>
        <begin position="47"/>
        <end position="67"/>
    </location>
</feature>
<organism evidence="2 3">
    <name type="scientific">Oceanobacillus picturae</name>
    <dbReference type="NCBI Taxonomy" id="171693"/>
    <lineage>
        <taxon>Bacteria</taxon>
        <taxon>Bacillati</taxon>
        <taxon>Bacillota</taxon>
        <taxon>Bacilli</taxon>
        <taxon>Bacillales</taxon>
        <taxon>Bacillaceae</taxon>
        <taxon>Oceanobacillus</taxon>
    </lineage>
</organism>
<evidence type="ECO:0000313" key="2">
    <source>
        <dbReference type="EMBL" id="GAQ19908.1"/>
    </source>
</evidence>
<evidence type="ECO:0000256" key="1">
    <source>
        <dbReference type="SAM" id="Phobius"/>
    </source>
</evidence>
<dbReference type="AlphaFoldDB" id="A0A0U9HIV8"/>
<keyword evidence="2" id="KW-0808">Transferase</keyword>
<reference evidence="2 3" key="2">
    <citation type="journal article" date="2016" name="Genome Announc.">
        <title>Draft Genome Sequence of Oceanobacillus picturae Heshi-B3, Isolated from Fermented Rice Bran in a Traditional Japanese Seafood Dish.</title>
        <authorList>
            <person name="Akuzawa S."/>
            <person name="Nagaoka J."/>
            <person name="Kanekatsu M."/>
            <person name="Kanesaki Y."/>
            <person name="Suzuki T."/>
        </authorList>
    </citation>
    <scope>NUCLEOTIDE SEQUENCE [LARGE SCALE GENOMIC DNA]</scope>
    <source>
        <strain evidence="2 3">Heshi-B3</strain>
    </source>
</reference>
<evidence type="ECO:0000313" key="3">
    <source>
        <dbReference type="Proteomes" id="UP000052946"/>
    </source>
</evidence>
<accession>A0A0U9HIV8</accession>
<reference evidence="3" key="1">
    <citation type="submission" date="2015-07" db="EMBL/GenBank/DDBJ databases">
        <title>Draft Genome Sequence of Oceanobacillus picturae Heshi-B3 that Was Isolated from Fermented Rice Bran with Aging Salted Mackerel, Which Was Named Heshiko as Traditional Fermented Seafood in Japan.</title>
        <authorList>
            <person name="Akuzawa S."/>
            <person name="Nakagawa J."/>
            <person name="Kanekatsu T."/>
            <person name="Kanesaki Y."/>
            <person name="Suzuki T."/>
        </authorList>
    </citation>
    <scope>NUCLEOTIDE SEQUENCE [LARGE SCALE GENOMIC DNA]</scope>
    <source>
        <strain evidence="3">Heshi-B3</strain>
    </source>
</reference>